<organism evidence="2 3">
    <name type="scientific">[Emmonsia] crescens</name>
    <dbReference type="NCBI Taxonomy" id="73230"/>
    <lineage>
        <taxon>Eukaryota</taxon>
        <taxon>Fungi</taxon>
        <taxon>Dikarya</taxon>
        <taxon>Ascomycota</taxon>
        <taxon>Pezizomycotina</taxon>
        <taxon>Eurotiomycetes</taxon>
        <taxon>Eurotiomycetidae</taxon>
        <taxon>Onygenales</taxon>
        <taxon>Ajellomycetaceae</taxon>
        <taxon>Emergomyces</taxon>
    </lineage>
</organism>
<feature type="compositionally biased region" description="Basic and acidic residues" evidence="1">
    <location>
        <begin position="267"/>
        <end position="279"/>
    </location>
</feature>
<evidence type="ECO:0008006" key="4">
    <source>
        <dbReference type="Google" id="ProtNLM"/>
    </source>
</evidence>
<dbReference type="Proteomes" id="UP000226031">
    <property type="component" value="Unassembled WGS sequence"/>
</dbReference>
<proteinExistence type="predicted"/>
<keyword evidence="3" id="KW-1185">Reference proteome</keyword>
<protein>
    <recommendedName>
        <fullName evidence="4">BZIP domain-containing protein</fullName>
    </recommendedName>
</protein>
<evidence type="ECO:0000313" key="2">
    <source>
        <dbReference type="EMBL" id="PGH31997.1"/>
    </source>
</evidence>
<feature type="compositionally biased region" description="Polar residues" evidence="1">
    <location>
        <begin position="116"/>
        <end position="125"/>
    </location>
</feature>
<dbReference type="AlphaFoldDB" id="A0A2B7ZGQ6"/>
<dbReference type="EMBL" id="PDND01000107">
    <property type="protein sequence ID" value="PGH31997.1"/>
    <property type="molecule type" value="Genomic_DNA"/>
</dbReference>
<dbReference type="VEuPathDB" id="FungiDB:EMCG_06809"/>
<comment type="caution">
    <text evidence="2">The sequence shown here is derived from an EMBL/GenBank/DDBJ whole genome shotgun (WGS) entry which is preliminary data.</text>
</comment>
<feature type="compositionally biased region" description="Basic and acidic residues" evidence="1">
    <location>
        <begin position="30"/>
        <end position="42"/>
    </location>
</feature>
<name>A0A2B7ZGQ6_9EURO</name>
<sequence>MTGKKEVIQPNVPQLLGTTRDDARLQYPKDLGHFGEPYEGRRLPPLTGQPRPTDLQAIINADTFPNFEQPKYLATASTSQLPQHHHSTSSHVATQARSDSSLSNVITSSRLRDQGKLSSSGSPQRMKQDPIPTHEQLTQLLVPVHSHAKGSTQAPNTLAAADHYFHESTTQRQTQMSSTSTPCNQQQYPALIPALQQGGLRHSLAHLEAVRPHPIRNPPTLQTVTESAQIWLGTIDIDLESGSGRAAEKRRLNSRASERFRQRKKVKVEEMLGKSREAEIDSVPASSRSRLLTDPYQKHRSSRTCTSQ</sequence>
<gene>
    <name evidence="2" type="ORF">GX50_05191</name>
</gene>
<accession>A0A2B7ZGQ6</accession>
<feature type="region of interest" description="Disordered" evidence="1">
    <location>
        <begin position="75"/>
        <end position="130"/>
    </location>
</feature>
<evidence type="ECO:0000313" key="3">
    <source>
        <dbReference type="Proteomes" id="UP000226031"/>
    </source>
</evidence>
<feature type="region of interest" description="Disordered" evidence="1">
    <location>
        <begin position="244"/>
        <end position="308"/>
    </location>
</feature>
<feature type="compositionally biased region" description="Polar residues" evidence="1">
    <location>
        <begin position="89"/>
        <end position="109"/>
    </location>
</feature>
<reference evidence="2 3" key="1">
    <citation type="submission" date="2017-10" db="EMBL/GenBank/DDBJ databases">
        <title>Comparative genomics in systemic dimorphic fungi from Ajellomycetaceae.</title>
        <authorList>
            <person name="Munoz J.F."/>
            <person name="Mcewen J.G."/>
            <person name="Clay O.K."/>
            <person name="Cuomo C.A."/>
        </authorList>
    </citation>
    <scope>NUCLEOTIDE SEQUENCE [LARGE SCALE GENOMIC DNA]</scope>
    <source>
        <strain evidence="2 3">UAMH4076</strain>
    </source>
</reference>
<evidence type="ECO:0000256" key="1">
    <source>
        <dbReference type="SAM" id="MobiDB-lite"/>
    </source>
</evidence>
<feature type="compositionally biased region" description="Basic and acidic residues" evidence="1">
    <location>
        <begin position="246"/>
        <end position="260"/>
    </location>
</feature>
<feature type="region of interest" description="Disordered" evidence="1">
    <location>
        <begin position="1"/>
        <end position="51"/>
    </location>
</feature>